<keyword evidence="2" id="KW-1185">Reference proteome</keyword>
<dbReference type="OrthoDB" id="2569947at2759"/>
<dbReference type="AlphaFoldDB" id="A0A8K0JH35"/>
<evidence type="ECO:0000313" key="2">
    <source>
        <dbReference type="Proteomes" id="UP000812966"/>
    </source>
</evidence>
<protein>
    <submittedName>
        <fullName evidence="1">Uncharacterized protein</fullName>
    </submittedName>
</protein>
<comment type="caution">
    <text evidence="1">The sequence shown here is derived from an EMBL/GenBank/DDBJ whole genome shotgun (WGS) entry which is preliminary data.</text>
</comment>
<sequence>MVLVNEIATLCGGGSPLERLPREILRHIASYLYNPLALTQEDRLAWGVFSSFGDNLPARRQGLVDLVALGSTSKALWSEVRPSLLRCIRVADEERLRTVVASKDDWGKHVRSIVVDMSLFEGDERQSWDRGRNPWLEVKALQDLVQALPGLEHLSIFADGSDDITLSLFFGTEYVRRHIGPRLKSFGWRARSETPHELREFYATSMFVSFSDFLRCCNRLGCIVLDCNTEATAMSAQDLDLVLSALQDRQFEVVPNGSSVNDRSDRGHPALTLMLCGLMSRWRPGDADLDAAESHPAFIKARPTSPGLITALLPLANLPHLRVLQVGGYPLNPKEHIRMIEIIIQLCPEIMVCGWWSKDEDVVWYAIWRDRHQERLIDAYLSRAVCSRADLVDPLATPDDGNQMAMPRYLIKPLGEGELFALEAEQAVCTGRAGYSVRCIIADS</sequence>
<reference evidence="1" key="1">
    <citation type="submission" date="2020-04" db="EMBL/GenBank/DDBJ databases">
        <title>Analysis of mating type loci in Filobasidium floriforme.</title>
        <authorList>
            <person name="Nowrousian M."/>
        </authorList>
    </citation>
    <scope>NUCLEOTIDE SEQUENCE</scope>
    <source>
        <strain evidence="1">CBS 6242</strain>
    </source>
</reference>
<name>A0A8K0JH35_9TREE</name>
<accession>A0A8K0JH35</accession>
<dbReference type="EMBL" id="JABELV010000134">
    <property type="protein sequence ID" value="KAG7529838.1"/>
    <property type="molecule type" value="Genomic_DNA"/>
</dbReference>
<proteinExistence type="predicted"/>
<dbReference type="Proteomes" id="UP000812966">
    <property type="component" value="Unassembled WGS sequence"/>
</dbReference>
<evidence type="ECO:0000313" key="1">
    <source>
        <dbReference type="EMBL" id="KAG7529838.1"/>
    </source>
</evidence>
<gene>
    <name evidence="1" type="ORF">FFLO_05378</name>
</gene>
<organism evidence="1 2">
    <name type="scientific">Filobasidium floriforme</name>
    <dbReference type="NCBI Taxonomy" id="5210"/>
    <lineage>
        <taxon>Eukaryota</taxon>
        <taxon>Fungi</taxon>
        <taxon>Dikarya</taxon>
        <taxon>Basidiomycota</taxon>
        <taxon>Agaricomycotina</taxon>
        <taxon>Tremellomycetes</taxon>
        <taxon>Filobasidiales</taxon>
        <taxon>Filobasidiaceae</taxon>
        <taxon>Filobasidium</taxon>
    </lineage>
</organism>